<dbReference type="NCBIfam" id="TIGR00023">
    <property type="entry name" value="glycerol-3-phosphate 1-O-acyltransferase PlsY"/>
    <property type="match status" value="1"/>
</dbReference>
<dbReference type="RefSeq" id="WP_123184570.1">
    <property type="nucleotide sequence ID" value="NZ_CANSOV010000001.1"/>
</dbReference>
<reference evidence="11 14" key="2">
    <citation type="submission" date="2020-08" db="EMBL/GenBank/DDBJ databases">
        <title>Sequencing the genomes of 1000 actinobacteria strains.</title>
        <authorList>
            <person name="Klenk H.-P."/>
        </authorList>
    </citation>
    <scope>NUCLEOTIDE SEQUENCE [LARGE SCALE GENOMIC DNA]</scope>
    <source>
        <strain evidence="11 14">DSM 22242</strain>
    </source>
</reference>
<comment type="caution">
    <text evidence="12">The sequence shown here is derived from an EMBL/GenBank/DDBJ whole genome shotgun (WGS) entry which is preliminary data.</text>
</comment>
<dbReference type="GO" id="GO:0043772">
    <property type="term" value="F:acyl-phosphate glycerol-3-phosphate acyltransferase activity"/>
    <property type="evidence" value="ECO:0007669"/>
    <property type="project" value="UniProtKB-UniRule"/>
</dbReference>
<dbReference type="PANTHER" id="PTHR30309:SF0">
    <property type="entry name" value="GLYCEROL-3-PHOSPHATE ACYLTRANSFERASE-RELATED"/>
    <property type="match status" value="1"/>
</dbReference>
<evidence type="ECO:0000256" key="2">
    <source>
        <dbReference type="ARBA" id="ARBA00022516"/>
    </source>
</evidence>
<feature type="transmembrane region" description="Helical" evidence="10">
    <location>
        <begin position="108"/>
        <end position="134"/>
    </location>
</feature>
<evidence type="ECO:0000256" key="10">
    <source>
        <dbReference type="HAMAP-Rule" id="MF_01043"/>
    </source>
</evidence>
<comment type="subcellular location">
    <subcellularLocation>
        <location evidence="10">Cell membrane</location>
        <topology evidence="10">Multi-pass membrane protein</topology>
    </subcellularLocation>
</comment>
<evidence type="ECO:0000256" key="6">
    <source>
        <dbReference type="ARBA" id="ARBA00023098"/>
    </source>
</evidence>
<gene>
    <name evidence="10 12" type="primary">plsY</name>
    <name evidence="12" type="ORF">E5982_00860</name>
    <name evidence="11" type="ORF">FHR31_000377</name>
</gene>
<evidence type="ECO:0000256" key="1">
    <source>
        <dbReference type="ARBA" id="ARBA00022475"/>
    </source>
</evidence>
<comment type="subunit">
    <text evidence="10">Probably interacts with PlsX.</text>
</comment>
<keyword evidence="12" id="KW-0012">Acyltransferase</keyword>
<keyword evidence="9 10" id="KW-1208">Phospholipid metabolism</keyword>
<dbReference type="EMBL" id="JACHYA010000001">
    <property type="protein sequence ID" value="MBB3170597.1"/>
    <property type="molecule type" value="Genomic_DNA"/>
</dbReference>
<feature type="transmembrane region" description="Helical" evidence="10">
    <location>
        <begin position="192"/>
        <end position="218"/>
    </location>
</feature>
<evidence type="ECO:0000256" key="7">
    <source>
        <dbReference type="ARBA" id="ARBA00023136"/>
    </source>
</evidence>
<keyword evidence="13" id="KW-1185">Reference proteome</keyword>
<evidence type="ECO:0000313" key="11">
    <source>
        <dbReference type="EMBL" id="MBB3170597.1"/>
    </source>
</evidence>
<dbReference type="UniPathway" id="UPA00085"/>
<comment type="similarity">
    <text evidence="10">Belongs to the PlsY family.</text>
</comment>
<keyword evidence="6 10" id="KW-0443">Lipid metabolism</keyword>
<dbReference type="Pfam" id="PF02660">
    <property type="entry name" value="G3P_acyltransf"/>
    <property type="match status" value="1"/>
</dbReference>
<accession>A0A3N0AEF2</accession>
<comment type="function">
    <text evidence="10">Catalyzes the transfer of an acyl group from acyl-phosphate (acyl-PO(4)) to glycerol-3-phosphate (G3P) to form lysophosphatidic acid (LPA). This enzyme utilizes acyl-phosphate as fatty acyl donor, but not acyl-CoA or acyl-ACP.</text>
</comment>
<dbReference type="SMART" id="SM01207">
    <property type="entry name" value="G3P_acyltransf"/>
    <property type="match status" value="1"/>
</dbReference>
<dbReference type="HAMAP" id="MF_01043">
    <property type="entry name" value="PlsY"/>
    <property type="match status" value="1"/>
</dbReference>
<comment type="catalytic activity">
    <reaction evidence="10">
        <text>an acyl phosphate + sn-glycerol 3-phosphate = a 1-acyl-sn-glycero-3-phosphate + phosphate</text>
        <dbReference type="Rhea" id="RHEA:34075"/>
        <dbReference type="ChEBI" id="CHEBI:43474"/>
        <dbReference type="ChEBI" id="CHEBI:57597"/>
        <dbReference type="ChEBI" id="CHEBI:57970"/>
        <dbReference type="ChEBI" id="CHEBI:59918"/>
        <dbReference type="EC" id="2.3.1.275"/>
    </reaction>
</comment>
<keyword evidence="7 10" id="KW-0472">Membrane</keyword>
<evidence type="ECO:0000313" key="12">
    <source>
        <dbReference type="EMBL" id="TJW12191.1"/>
    </source>
</evidence>
<reference evidence="12 13" key="1">
    <citation type="submission" date="2019-04" db="EMBL/GenBank/DDBJ databases">
        <title>Microbes associate with the intestines of laboratory mice.</title>
        <authorList>
            <person name="Navarre W."/>
            <person name="Wong E."/>
            <person name="Huang K.C."/>
            <person name="Tropini C."/>
            <person name="Ng K."/>
            <person name="Yu B."/>
        </authorList>
    </citation>
    <scope>NUCLEOTIDE SEQUENCE [LARGE SCALE GENOMIC DNA]</scope>
    <source>
        <strain evidence="12 13">NM48_B13</strain>
    </source>
</reference>
<dbReference type="OrthoDB" id="9777124at2"/>
<feature type="transmembrane region" description="Helical" evidence="10">
    <location>
        <begin position="60"/>
        <end position="83"/>
    </location>
</feature>
<dbReference type="InterPro" id="IPR003811">
    <property type="entry name" value="G3P_acylTferase_PlsY"/>
</dbReference>
<evidence type="ECO:0000256" key="9">
    <source>
        <dbReference type="ARBA" id="ARBA00023264"/>
    </source>
</evidence>
<dbReference type="EMBL" id="SSTM01000001">
    <property type="protein sequence ID" value="TJW12191.1"/>
    <property type="molecule type" value="Genomic_DNA"/>
</dbReference>
<keyword evidence="4 10" id="KW-0812">Transmembrane</keyword>
<organism evidence="12 13">
    <name type="scientific">Parvibacter caecicola</name>
    <dbReference type="NCBI Taxonomy" id="747645"/>
    <lineage>
        <taxon>Bacteria</taxon>
        <taxon>Bacillati</taxon>
        <taxon>Actinomycetota</taxon>
        <taxon>Coriobacteriia</taxon>
        <taxon>Coriobacteriales</taxon>
        <taxon>Coriobacteriaceae</taxon>
        <taxon>Parvibacter</taxon>
    </lineage>
</organism>
<keyword evidence="5 10" id="KW-1133">Transmembrane helix</keyword>
<evidence type="ECO:0000256" key="4">
    <source>
        <dbReference type="ARBA" id="ARBA00022692"/>
    </source>
</evidence>
<feature type="transmembrane region" description="Helical" evidence="10">
    <location>
        <begin position="6"/>
        <end position="27"/>
    </location>
</feature>
<sequence>MLLIHLFEALLFVACFLLGSIPWGVIISRVFYRRDIRESGSGNIGSTNALRTLGKRGGAAVFLLDFGKGLLAGALGLAVANWLQGALFDGVPGALAVGYSMHLSGDEAILAGAATIQRTCTVAAFMAATLGHIFTPWLKFKGGKGIAVAVGALFITFGPAAALVEIAIFAVVVALTRYVSAGSLAAACGCPFIALFVFWGHPLSVAACLVTALVVIWAHRGNIKRLADGTERKLGQKAA</sequence>
<keyword evidence="1 10" id="KW-1003">Cell membrane</keyword>
<keyword evidence="3 10" id="KW-0808">Transferase</keyword>
<evidence type="ECO:0000256" key="3">
    <source>
        <dbReference type="ARBA" id="ARBA00022679"/>
    </source>
</evidence>
<evidence type="ECO:0000313" key="14">
    <source>
        <dbReference type="Proteomes" id="UP000530850"/>
    </source>
</evidence>
<protein>
    <recommendedName>
        <fullName evidence="10">Glycerol-3-phosphate acyltransferase</fullName>
    </recommendedName>
    <alternativeName>
        <fullName evidence="10">Acyl-PO4 G3P acyltransferase</fullName>
    </alternativeName>
    <alternativeName>
        <fullName evidence="10">Acyl-phosphate--glycerol-3-phosphate acyltransferase</fullName>
    </alternativeName>
    <alternativeName>
        <fullName evidence="10">G3P acyltransferase</fullName>
        <shortName evidence="10">GPAT</shortName>
        <ecNumber evidence="10">2.3.1.275</ecNumber>
    </alternativeName>
    <alternativeName>
        <fullName evidence="10">Lysophosphatidic acid synthase</fullName>
        <shortName evidence="10">LPA synthase</shortName>
    </alternativeName>
</protein>
<name>A0A3N0AEF2_9ACTN</name>
<keyword evidence="2 10" id="KW-0444">Lipid biosynthesis</keyword>
<dbReference type="GO" id="GO:0005886">
    <property type="term" value="C:plasma membrane"/>
    <property type="evidence" value="ECO:0007669"/>
    <property type="project" value="UniProtKB-SubCell"/>
</dbReference>
<dbReference type="Proteomes" id="UP000309454">
    <property type="component" value="Unassembled WGS sequence"/>
</dbReference>
<proteinExistence type="inferred from homology"/>
<evidence type="ECO:0000256" key="8">
    <source>
        <dbReference type="ARBA" id="ARBA00023209"/>
    </source>
</evidence>
<evidence type="ECO:0000313" key="13">
    <source>
        <dbReference type="Proteomes" id="UP000309454"/>
    </source>
</evidence>
<dbReference type="GO" id="GO:0008654">
    <property type="term" value="P:phospholipid biosynthetic process"/>
    <property type="evidence" value="ECO:0007669"/>
    <property type="project" value="UniProtKB-UniRule"/>
</dbReference>
<evidence type="ECO:0000256" key="5">
    <source>
        <dbReference type="ARBA" id="ARBA00022989"/>
    </source>
</evidence>
<dbReference type="Proteomes" id="UP000530850">
    <property type="component" value="Unassembled WGS sequence"/>
</dbReference>
<comment type="pathway">
    <text evidence="10">Lipid metabolism; phospholipid metabolism.</text>
</comment>
<keyword evidence="8 10" id="KW-0594">Phospholipid biosynthesis</keyword>
<feature type="transmembrane region" description="Helical" evidence="10">
    <location>
        <begin position="146"/>
        <end position="172"/>
    </location>
</feature>
<dbReference type="EC" id="2.3.1.275" evidence="10"/>
<dbReference type="GeneID" id="93355874"/>
<dbReference type="PANTHER" id="PTHR30309">
    <property type="entry name" value="INNER MEMBRANE PROTEIN YGIH"/>
    <property type="match status" value="1"/>
</dbReference>
<dbReference type="AlphaFoldDB" id="A0A3N0AEF2"/>